<dbReference type="AlphaFoldDB" id="I9URX0"/>
<evidence type="ECO:0000313" key="1">
    <source>
        <dbReference type="EMBL" id="EIY85283.1"/>
    </source>
</evidence>
<proteinExistence type="predicted"/>
<comment type="caution">
    <text evidence="1">The sequence shown here is derived from an EMBL/GenBank/DDBJ whole genome shotgun (WGS) entry which is preliminary data.</text>
</comment>
<sequence length="25" mass="2712">MKVVCGLDVHKDSVFCCILCANGEK</sequence>
<reference evidence="1 2" key="1">
    <citation type="submission" date="2012-02" db="EMBL/GenBank/DDBJ databases">
        <title>The Genome Sequence of Bacteroides xylanisolvens CL03T12C04.</title>
        <authorList>
            <consortium name="The Broad Institute Genome Sequencing Platform"/>
            <person name="Earl A."/>
            <person name="Ward D."/>
            <person name="Feldgarden M."/>
            <person name="Gevers D."/>
            <person name="Zitomersky N.L."/>
            <person name="Coyne M.J."/>
            <person name="Comstock L.E."/>
            <person name="Young S.K."/>
            <person name="Zeng Q."/>
            <person name="Gargeya S."/>
            <person name="Fitzgerald M."/>
            <person name="Haas B."/>
            <person name="Abouelleil A."/>
            <person name="Alvarado L."/>
            <person name="Arachchi H.M."/>
            <person name="Berlin A."/>
            <person name="Chapman S.B."/>
            <person name="Gearin G."/>
            <person name="Goldberg J."/>
            <person name="Griggs A."/>
            <person name="Gujja S."/>
            <person name="Hansen M."/>
            <person name="Heiman D."/>
            <person name="Howarth C."/>
            <person name="Larimer J."/>
            <person name="Lui A."/>
            <person name="MacDonald P.J.P."/>
            <person name="McCowen C."/>
            <person name="Montmayeur A."/>
            <person name="Murphy C."/>
            <person name="Neiman D."/>
            <person name="Pearson M."/>
            <person name="Priest M."/>
            <person name="Roberts A."/>
            <person name="Saif S."/>
            <person name="Shea T."/>
            <person name="Sisk P."/>
            <person name="Stolte C."/>
            <person name="Sykes S."/>
            <person name="Wortman J."/>
            <person name="Nusbaum C."/>
            <person name="Birren B."/>
        </authorList>
    </citation>
    <scope>NUCLEOTIDE SEQUENCE [LARGE SCALE GENOMIC DNA]</scope>
    <source>
        <strain evidence="1 2">CL03T12C04</strain>
    </source>
</reference>
<accession>I9URX0</accession>
<protein>
    <submittedName>
        <fullName evidence="1">Uncharacterized protein</fullName>
    </submittedName>
</protein>
<dbReference type="Proteomes" id="UP000003566">
    <property type="component" value="Unassembled WGS sequence"/>
</dbReference>
<organism evidence="1 2">
    <name type="scientific">Bacteroides xylanisolvens CL03T12C04</name>
    <dbReference type="NCBI Taxonomy" id="997892"/>
    <lineage>
        <taxon>Bacteria</taxon>
        <taxon>Pseudomonadati</taxon>
        <taxon>Bacteroidota</taxon>
        <taxon>Bacteroidia</taxon>
        <taxon>Bacteroidales</taxon>
        <taxon>Bacteroidaceae</taxon>
        <taxon>Bacteroides</taxon>
    </lineage>
</organism>
<name>I9URX0_9BACE</name>
<dbReference type="EMBL" id="AGXE01000016">
    <property type="protein sequence ID" value="EIY85283.1"/>
    <property type="molecule type" value="Genomic_DNA"/>
</dbReference>
<evidence type="ECO:0000313" key="2">
    <source>
        <dbReference type="Proteomes" id="UP000003566"/>
    </source>
</evidence>
<gene>
    <name evidence="1" type="ORF">HMPREF1074_02842</name>
</gene>
<feature type="non-terminal residue" evidence="1">
    <location>
        <position position="25"/>
    </location>
</feature>
<dbReference type="HOGENOM" id="CLU_036902_18_5_10"/>